<keyword evidence="2" id="KW-1185">Reference proteome</keyword>
<sequence>MSNETGRFPAFSLSPVPEPVPGVAPPELFQGIYGMPAFVTVESADLAASTEFWTRGLGFFDFFSLPGQIVHLRRWAFQDVLLVPEREPGTAGGATGVTVSFSCVLDQVESAVKACEALRPGCTSGPAKTPWNTVDVEVRTPEGVRVIMTAARPYDPDPDGEQARNLRAMGIEAPEA</sequence>
<dbReference type="InterPro" id="IPR029068">
    <property type="entry name" value="Glyas_Bleomycin-R_OHBP_Dase"/>
</dbReference>
<dbReference type="CDD" id="cd06587">
    <property type="entry name" value="VOC"/>
    <property type="match status" value="1"/>
</dbReference>
<evidence type="ECO:0000313" key="2">
    <source>
        <dbReference type="Proteomes" id="UP000806528"/>
    </source>
</evidence>
<dbReference type="EMBL" id="JADBGI010000004">
    <property type="protein sequence ID" value="MBE2998218.1"/>
    <property type="molecule type" value="Genomic_DNA"/>
</dbReference>
<accession>A0ABR9P301</accession>
<name>A0ABR9P301_9ACTN</name>
<dbReference type="SUPFAM" id="SSF54593">
    <property type="entry name" value="Glyoxalase/Bleomycin resistance protein/Dihydroxybiphenyl dioxygenase"/>
    <property type="match status" value="1"/>
</dbReference>
<organism evidence="1 2">
    <name type="scientific">Nocardiopsis coralli</name>
    <dbReference type="NCBI Taxonomy" id="2772213"/>
    <lineage>
        <taxon>Bacteria</taxon>
        <taxon>Bacillati</taxon>
        <taxon>Actinomycetota</taxon>
        <taxon>Actinomycetes</taxon>
        <taxon>Streptosporangiales</taxon>
        <taxon>Nocardiopsidaceae</taxon>
        <taxon>Nocardiopsis</taxon>
    </lineage>
</organism>
<protein>
    <submittedName>
        <fullName evidence="1">VOC family protein</fullName>
    </submittedName>
</protein>
<dbReference type="Gene3D" id="3.10.180.10">
    <property type="entry name" value="2,3-Dihydroxybiphenyl 1,2-Dioxygenase, domain 1"/>
    <property type="match status" value="1"/>
</dbReference>
<gene>
    <name evidence="1" type="ORF">IDM40_05790</name>
</gene>
<dbReference type="RefSeq" id="WP_193120864.1">
    <property type="nucleotide sequence ID" value="NZ_JADBGI010000004.1"/>
</dbReference>
<proteinExistence type="predicted"/>
<dbReference type="Proteomes" id="UP000806528">
    <property type="component" value="Unassembled WGS sequence"/>
</dbReference>
<reference evidence="1 2" key="1">
    <citation type="submission" date="2020-09" db="EMBL/GenBank/DDBJ databases">
        <title>Diversity and distribution of actinomycetes associated with coral in the coast of Hainan.</title>
        <authorList>
            <person name="Li F."/>
        </authorList>
    </citation>
    <scope>NUCLEOTIDE SEQUENCE [LARGE SCALE GENOMIC DNA]</scope>
    <source>
        <strain evidence="1 2">HNM0947</strain>
    </source>
</reference>
<evidence type="ECO:0000313" key="1">
    <source>
        <dbReference type="EMBL" id="MBE2998218.1"/>
    </source>
</evidence>
<comment type="caution">
    <text evidence="1">The sequence shown here is derived from an EMBL/GenBank/DDBJ whole genome shotgun (WGS) entry which is preliminary data.</text>
</comment>